<evidence type="ECO:0000259" key="1">
    <source>
        <dbReference type="PROSITE" id="PS51063"/>
    </source>
</evidence>
<proteinExistence type="predicted"/>
<dbReference type="SUPFAM" id="SSF46785">
    <property type="entry name" value="Winged helix' DNA-binding domain"/>
    <property type="match status" value="1"/>
</dbReference>
<dbReference type="Pfam" id="PF13545">
    <property type="entry name" value="HTH_Crp_2"/>
    <property type="match status" value="1"/>
</dbReference>
<sequence length="100" mass="11409">MKSCRFGESTALGSVKYRLLCQLYHLAMRHGKKRGDWQVIPIELIHRDLAAMIGSKRETAAAVLNDLIKEGFVKNEKRLFFKRGSCFVYLAAASHFLTCF</sequence>
<evidence type="ECO:0000313" key="2">
    <source>
        <dbReference type="EMBL" id="NJP37868.1"/>
    </source>
</evidence>
<dbReference type="GO" id="GO:0003677">
    <property type="term" value="F:DNA binding"/>
    <property type="evidence" value="ECO:0007669"/>
    <property type="project" value="InterPro"/>
</dbReference>
<reference evidence="2 3" key="1">
    <citation type="submission" date="2020-03" db="EMBL/GenBank/DDBJ databases">
        <title>Assessment of the enzymatic potential of alkaline-tolerant lipase obtained from Bacillus luteus H11 (technogenic soil) for the bioremediation of saline soils contaminated with petroleum substances.</title>
        <authorList>
            <person name="Kalwasinska A."/>
        </authorList>
    </citation>
    <scope>NUCLEOTIDE SEQUENCE [LARGE SCALE GENOMIC DNA]</scope>
    <source>
        <strain evidence="2 3">H11</strain>
    </source>
</reference>
<accession>A0A969TTP5</accession>
<organism evidence="2 3">
    <name type="scientific">Alkalicoccus luteus</name>
    <dbReference type="NCBI Taxonomy" id="1237094"/>
    <lineage>
        <taxon>Bacteria</taxon>
        <taxon>Bacillati</taxon>
        <taxon>Bacillota</taxon>
        <taxon>Bacilli</taxon>
        <taxon>Bacillales</taxon>
        <taxon>Bacillaceae</taxon>
        <taxon>Alkalicoccus</taxon>
    </lineage>
</organism>
<gene>
    <name evidence="2" type="ORF">HCN83_09745</name>
</gene>
<dbReference type="AlphaFoldDB" id="A0A969TTP5"/>
<dbReference type="Gene3D" id="1.10.10.10">
    <property type="entry name" value="Winged helix-like DNA-binding domain superfamily/Winged helix DNA-binding domain"/>
    <property type="match status" value="1"/>
</dbReference>
<dbReference type="Proteomes" id="UP000752012">
    <property type="component" value="Unassembled WGS sequence"/>
</dbReference>
<dbReference type="EMBL" id="JAATHJ010000013">
    <property type="protein sequence ID" value="NJP37868.1"/>
    <property type="molecule type" value="Genomic_DNA"/>
</dbReference>
<protein>
    <submittedName>
        <fullName evidence="2">Crp/Fnr family transcriptional regulator</fullName>
    </submittedName>
</protein>
<dbReference type="InterPro" id="IPR036390">
    <property type="entry name" value="WH_DNA-bd_sf"/>
</dbReference>
<name>A0A969TTP5_9BACI</name>
<dbReference type="PROSITE" id="PS51063">
    <property type="entry name" value="HTH_CRP_2"/>
    <property type="match status" value="1"/>
</dbReference>
<dbReference type="InterPro" id="IPR036388">
    <property type="entry name" value="WH-like_DNA-bd_sf"/>
</dbReference>
<dbReference type="InterPro" id="IPR012318">
    <property type="entry name" value="HTH_CRP"/>
</dbReference>
<keyword evidence="3" id="KW-1185">Reference proteome</keyword>
<comment type="caution">
    <text evidence="2">The sequence shown here is derived from an EMBL/GenBank/DDBJ whole genome shotgun (WGS) entry which is preliminary data.</text>
</comment>
<dbReference type="GO" id="GO:0006355">
    <property type="term" value="P:regulation of DNA-templated transcription"/>
    <property type="evidence" value="ECO:0007669"/>
    <property type="project" value="InterPro"/>
</dbReference>
<feature type="domain" description="HTH crp-type" evidence="1">
    <location>
        <begin position="13"/>
        <end position="85"/>
    </location>
</feature>
<evidence type="ECO:0000313" key="3">
    <source>
        <dbReference type="Proteomes" id="UP000752012"/>
    </source>
</evidence>